<comment type="caution">
    <text evidence="1">The sequence shown here is derived from an EMBL/GenBank/DDBJ whole genome shotgun (WGS) entry which is preliminary data.</text>
</comment>
<name>A0A547PJL7_9RHOB</name>
<organism evidence="1 2">
    <name type="scientific">Palleronia caenipelagi</name>
    <dbReference type="NCBI Taxonomy" id="2489174"/>
    <lineage>
        <taxon>Bacteria</taxon>
        <taxon>Pseudomonadati</taxon>
        <taxon>Pseudomonadota</taxon>
        <taxon>Alphaproteobacteria</taxon>
        <taxon>Rhodobacterales</taxon>
        <taxon>Roseobacteraceae</taxon>
        <taxon>Palleronia</taxon>
    </lineage>
</organism>
<dbReference type="Proteomes" id="UP000318590">
    <property type="component" value="Unassembled WGS sequence"/>
</dbReference>
<evidence type="ECO:0000313" key="1">
    <source>
        <dbReference type="EMBL" id="TRD14310.1"/>
    </source>
</evidence>
<dbReference type="AlphaFoldDB" id="A0A547PJL7"/>
<proteinExistence type="predicted"/>
<dbReference type="EMBL" id="VFSV01000080">
    <property type="protein sequence ID" value="TRD14310.1"/>
    <property type="molecule type" value="Genomic_DNA"/>
</dbReference>
<reference evidence="1 2" key="1">
    <citation type="submission" date="2019-06" db="EMBL/GenBank/DDBJ databases">
        <title>Paenimaribius caenipelagi gen. nov., sp. nov., isolated from a tidal flat.</title>
        <authorList>
            <person name="Yoon J.-H."/>
        </authorList>
    </citation>
    <scope>NUCLEOTIDE SEQUENCE [LARGE SCALE GENOMIC DNA]</scope>
    <source>
        <strain evidence="1 2">JBTF-M29</strain>
    </source>
</reference>
<sequence>MAISDGITGEKKRAALQDASEAYARLLAPFIAPETKTQLIAFGTDSAFDPSRLRTVTVEDTSKGWNVRFSIKHSHLEFDDDYSAEVEKTADGQLVLKQIWYLDPFPEAGQERLACL</sequence>
<protein>
    <submittedName>
        <fullName evidence="1">Uncharacterized protein</fullName>
    </submittedName>
</protein>
<evidence type="ECO:0000313" key="2">
    <source>
        <dbReference type="Proteomes" id="UP000318590"/>
    </source>
</evidence>
<accession>A0A547PJL7</accession>
<gene>
    <name evidence="1" type="ORF">FEV53_19180</name>
</gene>
<keyword evidence="2" id="KW-1185">Reference proteome</keyword>